<dbReference type="AlphaFoldDB" id="A0AAE0ZZT4"/>
<organism evidence="1 2">
    <name type="scientific">Elysia crispata</name>
    <name type="common">lettuce slug</name>
    <dbReference type="NCBI Taxonomy" id="231223"/>
    <lineage>
        <taxon>Eukaryota</taxon>
        <taxon>Metazoa</taxon>
        <taxon>Spiralia</taxon>
        <taxon>Lophotrochozoa</taxon>
        <taxon>Mollusca</taxon>
        <taxon>Gastropoda</taxon>
        <taxon>Heterobranchia</taxon>
        <taxon>Euthyneura</taxon>
        <taxon>Panpulmonata</taxon>
        <taxon>Sacoglossa</taxon>
        <taxon>Placobranchoidea</taxon>
        <taxon>Plakobranchidae</taxon>
        <taxon>Elysia</taxon>
    </lineage>
</organism>
<accession>A0AAE0ZZT4</accession>
<name>A0AAE0ZZT4_9GAST</name>
<evidence type="ECO:0000313" key="2">
    <source>
        <dbReference type="Proteomes" id="UP001283361"/>
    </source>
</evidence>
<keyword evidence="2" id="KW-1185">Reference proteome</keyword>
<sequence length="116" mass="12897">MGGNKKNVVITCGKKTVRPLSSLSTPICGAQQQATPRHVHCLHLYLELNNKPLHDMSIVYTYIWSSTTSHTTCPLSTPICGAQQQTTPRHVHCLQSSDEHNNITLKLLNTLHGREN</sequence>
<dbReference type="EMBL" id="JAWDGP010002979">
    <property type="protein sequence ID" value="KAK3778282.1"/>
    <property type="molecule type" value="Genomic_DNA"/>
</dbReference>
<proteinExistence type="predicted"/>
<gene>
    <name evidence="1" type="ORF">RRG08_050974</name>
</gene>
<reference evidence="1" key="1">
    <citation type="journal article" date="2023" name="G3 (Bethesda)">
        <title>A reference genome for the long-term kleptoplast-retaining sea slug Elysia crispata morphotype clarki.</title>
        <authorList>
            <person name="Eastman K.E."/>
            <person name="Pendleton A.L."/>
            <person name="Shaikh M.A."/>
            <person name="Suttiyut T."/>
            <person name="Ogas R."/>
            <person name="Tomko P."/>
            <person name="Gavelis G."/>
            <person name="Widhalm J.R."/>
            <person name="Wisecaver J.H."/>
        </authorList>
    </citation>
    <scope>NUCLEOTIDE SEQUENCE</scope>
    <source>
        <strain evidence="1">ECLA1</strain>
    </source>
</reference>
<protein>
    <submittedName>
        <fullName evidence="1">Uncharacterized protein</fullName>
    </submittedName>
</protein>
<comment type="caution">
    <text evidence="1">The sequence shown here is derived from an EMBL/GenBank/DDBJ whole genome shotgun (WGS) entry which is preliminary data.</text>
</comment>
<evidence type="ECO:0000313" key="1">
    <source>
        <dbReference type="EMBL" id="KAK3778282.1"/>
    </source>
</evidence>
<dbReference type="Proteomes" id="UP001283361">
    <property type="component" value="Unassembled WGS sequence"/>
</dbReference>